<gene>
    <name evidence="16" type="ORF">MCOR_3050</name>
</gene>
<evidence type="ECO:0000313" key="16">
    <source>
        <dbReference type="EMBL" id="CAC5360650.1"/>
    </source>
</evidence>
<dbReference type="GO" id="GO:0019752">
    <property type="term" value="P:carboxylic acid metabolic process"/>
    <property type="evidence" value="ECO:0007669"/>
    <property type="project" value="UniProtKB-ARBA"/>
</dbReference>
<dbReference type="PANTHER" id="PTHR11820">
    <property type="entry name" value="ACYLPYRUVASE"/>
    <property type="match status" value="1"/>
</dbReference>
<dbReference type="EC" id="4.1.1.112" evidence="2"/>
<evidence type="ECO:0000256" key="5">
    <source>
        <dbReference type="ARBA" id="ARBA00039040"/>
    </source>
</evidence>
<dbReference type="InterPro" id="IPR036663">
    <property type="entry name" value="Fumarylacetoacetase_C_sf"/>
</dbReference>
<evidence type="ECO:0000256" key="14">
    <source>
        <dbReference type="ARBA" id="ARBA00048846"/>
    </source>
</evidence>
<evidence type="ECO:0000256" key="6">
    <source>
        <dbReference type="ARBA" id="ARBA00042340"/>
    </source>
</evidence>
<evidence type="ECO:0000256" key="9">
    <source>
        <dbReference type="ARBA" id="ARBA00044973"/>
    </source>
</evidence>
<evidence type="ECO:0000256" key="12">
    <source>
        <dbReference type="ARBA" id="ARBA00047963"/>
    </source>
</evidence>
<evidence type="ECO:0000259" key="15">
    <source>
        <dbReference type="Pfam" id="PF01557"/>
    </source>
</evidence>
<comment type="catalytic activity">
    <reaction evidence="14">
        <text>acetylpyruvate + H2O = acetate + pyruvate + H(+)</text>
        <dbReference type="Rhea" id="RHEA:16097"/>
        <dbReference type="ChEBI" id="CHEBI:15360"/>
        <dbReference type="ChEBI" id="CHEBI:15361"/>
        <dbReference type="ChEBI" id="CHEBI:15377"/>
        <dbReference type="ChEBI" id="CHEBI:15378"/>
        <dbReference type="ChEBI" id="CHEBI:30089"/>
    </reaction>
</comment>
<evidence type="ECO:0000313" key="17">
    <source>
        <dbReference type="Proteomes" id="UP000507470"/>
    </source>
</evidence>
<dbReference type="EMBL" id="CACVKT020000570">
    <property type="protein sequence ID" value="CAC5360650.1"/>
    <property type="molecule type" value="Genomic_DNA"/>
</dbReference>
<dbReference type="Gene3D" id="3.90.850.10">
    <property type="entry name" value="Fumarylacetoacetase-like, C-terminal domain"/>
    <property type="match status" value="1"/>
</dbReference>
<evidence type="ECO:0000256" key="1">
    <source>
        <dbReference type="ARBA" id="ARBA00010211"/>
    </source>
</evidence>
<evidence type="ECO:0000256" key="3">
    <source>
        <dbReference type="ARBA" id="ARBA00022723"/>
    </source>
</evidence>
<accession>A0A6J8A3U1</accession>
<evidence type="ECO:0000256" key="7">
    <source>
        <dbReference type="ARBA" id="ARBA00044830"/>
    </source>
</evidence>
<dbReference type="GO" id="GO:0008948">
    <property type="term" value="F:oxaloacetate decarboxylase activity"/>
    <property type="evidence" value="ECO:0007669"/>
    <property type="project" value="UniProtKB-EC"/>
</dbReference>
<keyword evidence="16" id="KW-0378">Hydrolase</keyword>
<dbReference type="GO" id="GO:0046872">
    <property type="term" value="F:metal ion binding"/>
    <property type="evidence" value="ECO:0007669"/>
    <property type="project" value="UniProtKB-KW"/>
</dbReference>
<dbReference type="Pfam" id="PF01557">
    <property type="entry name" value="FAA_hydrolase"/>
    <property type="match status" value="1"/>
</dbReference>
<evidence type="ECO:0000256" key="4">
    <source>
        <dbReference type="ARBA" id="ARBA00032305"/>
    </source>
</evidence>
<sequence length="216" mass="23761">MTERLKQFREIGKKVVAVCRNYKGLTAAQGIPNPKTPSLFAKPTTAYITEGQSIRIPEGCNLLYHEVELGVVINQNCSNVAVSDVDDYIGGFVLALDMTAKDFHNEAKANSRPWFLSKGFDTSCPVSDFIKKEKVPNYQDVRLWLKVDGVIKQDDSTSDMIFSVPEVISYISKYITLEEGDVVLTGTPDGQGPVTEGQIMEAGLADIVSMKFSVAK</sequence>
<reference evidence="16 17" key="1">
    <citation type="submission" date="2020-06" db="EMBL/GenBank/DDBJ databases">
        <authorList>
            <person name="Li R."/>
            <person name="Bekaert M."/>
        </authorList>
    </citation>
    <scope>NUCLEOTIDE SEQUENCE [LARGE SCALE GENOMIC DNA]</scope>
    <source>
        <strain evidence="17">wild</strain>
    </source>
</reference>
<dbReference type="GO" id="GO:0018773">
    <property type="term" value="F:acetylpyruvate hydrolase activity"/>
    <property type="evidence" value="ECO:0007669"/>
    <property type="project" value="TreeGrafter"/>
</dbReference>
<dbReference type="EC" id="3.7.1.5" evidence="5"/>
<name>A0A6J8A3U1_MYTCO</name>
<dbReference type="OrthoDB" id="411064at2759"/>
<dbReference type="Proteomes" id="UP000507470">
    <property type="component" value="Unassembled WGS sequence"/>
</dbReference>
<comment type="catalytic activity">
    <reaction evidence="12">
        <text>3-fumarylpyruvate + H2O = fumarate + pyruvate + H(+)</text>
        <dbReference type="Rhea" id="RHEA:26168"/>
        <dbReference type="ChEBI" id="CHEBI:15361"/>
        <dbReference type="ChEBI" id="CHEBI:15377"/>
        <dbReference type="ChEBI" id="CHEBI:15378"/>
        <dbReference type="ChEBI" id="CHEBI:16854"/>
        <dbReference type="ChEBI" id="CHEBI:29806"/>
    </reaction>
</comment>
<evidence type="ECO:0000256" key="13">
    <source>
        <dbReference type="ARBA" id="ARBA00047973"/>
    </source>
</evidence>
<dbReference type="PANTHER" id="PTHR11820:SF7">
    <property type="entry name" value="ACYLPYRUVASE FAHD1, MITOCHONDRIAL"/>
    <property type="match status" value="1"/>
</dbReference>
<dbReference type="EC" id="5.3.2.2" evidence="9"/>
<evidence type="ECO:0000256" key="2">
    <source>
        <dbReference type="ARBA" id="ARBA00012947"/>
    </source>
</evidence>
<evidence type="ECO:0000256" key="10">
    <source>
        <dbReference type="ARBA" id="ARBA00044980"/>
    </source>
</evidence>
<dbReference type="GO" id="GO:0050163">
    <property type="term" value="F:oxaloacetate tautomerase activity"/>
    <property type="evidence" value="ECO:0007669"/>
    <property type="project" value="UniProtKB-EC"/>
</dbReference>
<dbReference type="GO" id="GO:0047621">
    <property type="term" value="F:acylpyruvate hydrolase activity"/>
    <property type="evidence" value="ECO:0007669"/>
    <property type="project" value="UniProtKB-EC"/>
</dbReference>
<dbReference type="FunFam" id="3.90.850.10:FF:000003">
    <property type="entry name" value="Fumarylacetoacetate hydrolase domain-containing 1"/>
    <property type="match status" value="1"/>
</dbReference>
<dbReference type="GO" id="GO:0005739">
    <property type="term" value="C:mitochondrion"/>
    <property type="evidence" value="ECO:0007669"/>
    <property type="project" value="TreeGrafter"/>
</dbReference>
<evidence type="ECO:0000256" key="11">
    <source>
        <dbReference type="ARBA" id="ARBA00047858"/>
    </source>
</evidence>
<comment type="catalytic activity">
    <reaction evidence="13">
        <text>oxaloacetate + H(+) = pyruvate + CO2</text>
        <dbReference type="Rhea" id="RHEA:15641"/>
        <dbReference type="ChEBI" id="CHEBI:15361"/>
        <dbReference type="ChEBI" id="CHEBI:15378"/>
        <dbReference type="ChEBI" id="CHEBI:16452"/>
        <dbReference type="ChEBI" id="CHEBI:16526"/>
        <dbReference type="EC" id="4.1.1.112"/>
    </reaction>
</comment>
<comment type="catalytic activity">
    <reaction evidence="11">
        <text>a 3-acylpyruvate + H2O = a carboxylate + pyruvate + H(+)</text>
        <dbReference type="Rhea" id="RHEA:19009"/>
        <dbReference type="ChEBI" id="CHEBI:15361"/>
        <dbReference type="ChEBI" id="CHEBI:15377"/>
        <dbReference type="ChEBI" id="CHEBI:15378"/>
        <dbReference type="ChEBI" id="CHEBI:29067"/>
        <dbReference type="ChEBI" id="CHEBI:57278"/>
        <dbReference type="EC" id="3.7.1.5"/>
    </reaction>
</comment>
<comment type="similarity">
    <text evidence="1">Belongs to the FAH family.</text>
</comment>
<keyword evidence="3" id="KW-0479">Metal-binding</keyword>
<comment type="catalytic activity">
    <reaction evidence="8">
        <text>oxaloacetate = enol-oxaloacetate</text>
        <dbReference type="Rhea" id="RHEA:16021"/>
        <dbReference type="ChEBI" id="CHEBI:16452"/>
        <dbReference type="ChEBI" id="CHEBI:17479"/>
        <dbReference type="EC" id="5.3.2.2"/>
    </reaction>
    <physiologicalReaction direction="right-to-left" evidence="8">
        <dbReference type="Rhea" id="RHEA:16023"/>
    </physiologicalReaction>
</comment>
<evidence type="ECO:0000256" key="8">
    <source>
        <dbReference type="ARBA" id="ARBA00044911"/>
    </source>
</evidence>
<organism evidence="16 17">
    <name type="scientific">Mytilus coruscus</name>
    <name type="common">Sea mussel</name>
    <dbReference type="NCBI Taxonomy" id="42192"/>
    <lineage>
        <taxon>Eukaryota</taxon>
        <taxon>Metazoa</taxon>
        <taxon>Spiralia</taxon>
        <taxon>Lophotrochozoa</taxon>
        <taxon>Mollusca</taxon>
        <taxon>Bivalvia</taxon>
        <taxon>Autobranchia</taxon>
        <taxon>Pteriomorphia</taxon>
        <taxon>Mytilida</taxon>
        <taxon>Mytiloidea</taxon>
        <taxon>Mytilidae</taxon>
        <taxon>Mytilinae</taxon>
        <taxon>Mytilus</taxon>
    </lineage>
</organism>
<proteinExistence type="inferred from homology"/>
<dbReference type="SUPFAM" id="SSF56529">
    <property type="entry name" value="FAH"/>
    <property type="match status" value="1"/>
</dbReference>
<dbReference type="AlphaFoldDB" id="A0A6J8A3U1"/>
<keyword evidence="17" id="KW-1185">Reference proteome</keyword>
<dbReference type="InterPro" id="IPR011234">
    <property type="entry name" value="Fumarylacetoacetase-like_C"/>
</dbReference>
<protein>
    <recommendedName>
        <fullName evidence="10">Oxaloacetate tautomerase FAHD1, mitochondrial</fullName>
        <ecNumber evidence="5">3.7.1.5</ecNumber>
        <ecNumber evidence="2">4.1.1.112</ecNumber>
        <ecNumber evidence="9">5.3.2.2</ecNumber>
    </recommendedName>
    <alternativeName>
        <fullName evidence="7">Acylpyruvase FAHD1</fullName>
    </alternativeName>
    <alternativeName>
        <fullName evidence="6">Fumarylacetoacetate hydrolase domain-containing protein 1</fullName>
    </alternativeName>
    <alternativeName>
        <fullName evidence="4">Oxaloacetate decarboxylase</fullName>
    </alternativeName>
</protein>
<feature type="domain" description="Fumarylacetoacetase-like C-terminal" evidence="15">
    <location>
        <begin position="14"/>
        <end position="214"/>
    </location>
</feature>